<name>A0A9J6EVR5_RHIMP</name>
<keyword evidence="5 8" id="KW-0472">Membrane</keyword>
<evidence type="ECO:0000256" key="5">
    <source>
        <dbReference type="ARBA" id="ARBA00023136"/>
    </source>
</evidence>
<comment type="caution">
    <text evidence="9">The sequence shown here is derived from an EMBL/GenBank/DDBJ whole genome shotgun (WGS) entry which is preliminary data.</text>
</comment>
<keyword evidence="2" id="KW-1003">Cell membrane</keyword>
<evidence type="ECO:0000256" key="6">
    <source>
        <dbReference type="ARBA" id="ARBA00023170"/>
    </source>
</evidence>
<dbReference type="PANTHER" id="PTHR42643:SF38">
    <property type="entry name" value="IONOTROPIC RECEPTOR 100A"/>
    <property type="match status" value="1"/>
</dbReference>
<keyword evidence="6" id="KW-0675">Receptor</keyword>
<protein>
    <submittedName>
        <fullName evidence="9">Uncharacterized protein</fullName>
    </submittedName>
</protein>
<comment type="subcellular location">
    <subcellularLocation>
        <location evidence="1">Cell membrane</location>
        <topology evidence="1">Multi-pass membrane protein</topology>
    </subcellularLocation>
</comment>
<dbReference type="InterPro" id="IPR052192">
    <property type="entry name" value="Insect_Ionotropic_Sensory_Rcpt"/>
</dbReference>
<organism evidence="9 10">
    <name type="scientific">Rhipicephalus microplus</name>
    <name type="common">Cattle tick</name>
    <name type="synonym">Boophilus microplus</name>
    <dbReference type="NCBI Taxonomy" id="6941"/>
    <lineage>
        <taxon>Eukaryota</taxon>
        <taxon>Metazoa</taxon>
        <taxon>Ecdysozoa</taxon>
        <taxon>Arthropoda</taxon>
        <taxon>Chelicerata</taxon>
        <taxon>Arachnida</taxon>
        <taxon>Acari</taxon>
        <taxon>Parasitiformes</taxon>
        <taxon>Ixodida</taxon>
        <taxon>Ixodoidea</taxon>
        <taxon>Ixodidae</taxon>
        <taxon>Rhipicephalinae</taxon>
        <taxon>Rhipicephalus</taxon>
        <taxon>Boophilus</taxon>
    </lineage>
</organism>
<evidence type="ECO:0000256" key="7">
    <source>
        <dbReference type="ARBA" id="ARBA00023180"/>
    </source>
</evidence>
<accession>A0A9J6EVR5</accession>
<evidence type="ECO:0000256" key="3">
    <source>
        <dbReference type="ARBA" id="ARBA00022692"/>
    </source>
</evidence>
<feature type="transmembrane region" description="Helical" evidence="8">
    <location>
        <begin position="256"/>
        <end position="274"/>
    </location>
</feature>
<feature type="transmembrane region" description="Helical" evidence="8">
    <location>
        <begin position="476"/>
        <end position="494"/>
    </location>
</feature>
<sequence length="518" mass="59126">MYSFPETPVNVLSWCMDWDRYVEVLHSASHHLKEVIIVMSDSAWKSLRWNTTQKQNMCPDNKWQHRKEGNVKIFTTEKWLQYMDSQRLTSDTSEEMNATDTAVFPIKRWSQRERPWSGLAGKKLQVACVFLNQKSYTNTCSSLDGSTLVEALDNLNSTVVAKIIERGKFTKLLRSKEVDIVASSVGLTPGRYKHFDFGVNKFGRAVYFVQKKWKHRADFVFSLLPWTILLALSMVIAASSFVLLNVRHGSSPMSDIGGVTLALVAYTLSFTSPLRGHHSTSTSSRVVMGCWMLACFSLAAYTRSLLVASLMTQPTWDADDTLEKMLPALQQGRLLPCAERNSFFEVLLTSSSGNASGVVHAMARSVRQWARAKEDFTGSMQSCLERTKRGTHVLFSAGIDPCRHSRYYTAVAEGQEPIRTLIGGFPVRRDYERSSQLMSLVRRIFETGWDIRFTRFAKWNCSQLTEVDDIPVRLTVLFQAYCAFCAVCFVVLSIEYRQPNFSFKNNFRKRFHLRHFTL</sequence>
<gene>
    <name evidence="9" type="ORF">HPB51_024981</name>
</gene>
<evidence type="ECO:0000313" key="9">
    <source>
        <dbReference type="EMBL" id="KAH8038208.1"/>
    </source>
</evidence>
<keyword evidence="4 8" id="KW-1133">Transmembrane helix</keyword>
<evidence type="ECO:0000313" key="10">
    <source>
        <dbReference type="Proteomes" id="UP000821866"/>
    </source>
</evidence>
<keyword evidence="10" id="KW-1185">Reference proteome</keyword>
<dbReference type="PANTHER" id="PTHR42643">
    <property type="entry name" value="IONOTROPIC RECEPTOR 20A-RELATED"/>
    <property type="match status" value="1"/>
</dbReference>
<evidence type="ECO:0000256" key="8">
    <source>
        <dbReference type="SAM" id="Phobius"/>
    </source>
</evidence>
<dbReference type="EMBL" id="JABSTU010000002">
    <property type="protein sequence ID" value="KAH8038208.1"/>
    <property type="molecule type" value="Genomic_DNA"/>
</dbReference>
<keyword evidence="7" id="KW-0325">Glycoprotein</keyword>
<dbReference type="AlphaFoldDB" id="A0A9J6EVR5"/>
<dbReference type="GO" id="GO:0005886">
    <property type="term" value="C:plasma membrane"/>
    <property type="evidence" value="ECO:0007669"/>
    <property type="project" value="UniProtKB-SubCell"/>
</dbReference>
<evidence type="ECO:0000256" key="2">
    <source>
        <dbReference type="ARBA" id="ARBA00022475"/>
    </source>
</evidence>
<dbReference type="Proteomes" id="UP000821866">
    <property type="component" value="Chromosome 10"/>
</dbReference>
<feature type="transmembrane region" description="Helical" evidence="8">
    <location>
        <begin position="219"/>
        <end position="244"/>
    </location>
</feature>
<reference evidence="9" key="2">
    <citation type="submission" date="2021-09" db="EMBL/GenBank/DDBJ databases">
        <authorList>
            <person name="Jia N."/>
            <person name="Wang J."/>
            <person name="Shi W."/>
            <person name="Du L."/>
            <person name="Sun Y."/>
            <person name="Zhan W."/>
            <person name="Jiang J."/>
            <person name="Wang Q."/>
            <person name="Zhang B."/>
            <person name="Ji P."/>
            <person name="Sakyi L.B."/>
            <person name="Cui X."/>
            <person name="Yuan T."/>
            <person name="Jiang B."/>
            <person name="Yang W."/>
            <person name="Lam T.T.-Y."/>
            <person name="Chang Q."/>
            <person name="Ding S."/>
            <person name="Wang X."/>
            <person name="Zhu J."/>
            <person name="Ruan X."/>
            <person name="Zhao L."/>
            <person name="Wei J."/>
            <person name="Que T."/>
            <person name="Du C."/>
            <person name="Cheng J."/>
            <person name="Dai P."/>
            <person name="Han X."/>
            <person name="Huang E."/>
            <person name="Gao Y."/>
            <person name="Liu J."/>
            <person name="Shao H."/>
            <person name="Ye R."/>
            <person name="Li L."/>
            <person name="Wei W."/>
            <person name="Wang X."/>
            <person name="Wang C."/>
            <person name="Huo Q."/>
            <person name="Li W."/>
            <person name="Guo W."/>
            <person name="Chen H."/>
            <person name="Chen S."/>
            <person name="Zhou L."/>
            <person name="Zhou L."/>
            <person name="Ni X."/>
            <person name="Tian J."/>
            <person name="Zhou Y."/>
            <person name="Sheng Y."/>
            <person name="Liu T."/>
            <person name="Pan Y."/>
            <person name="Xia L."/>
            <person name="Li J."/>
            <person name="Zhao F."/>
            <person name="Cao W."/>
        </authorList>
    </citation>
    <scope>NUCLEOTIDE SEQUENCE</scope>
    <source>
        <strain evidence="9">Rmic-2018</strain>
        <tissue evidence="9">Larvae</tissue>
    </source>
</reference>
<feature type="transmembrane region" description="Helical" evidence="8">
    <location>
        <begin position="286"/>
        <end position="306"/>
    </location>
</feature>
<reference evidence="9" key="1">
    <citation type="journal article" date="2020" name="Cell">
        <title>Large-Scale Comparative Analyses of Tick Genomes Elucidate Their Genetic Diversity and Vector Capacities.</title>
        <authorList>
            <consortium name="Tick Genome and Microbiome Consortium (TIGMIC)"/>
            <person name="Jia N."/>
            <person name="Wang J."/>
            <person name="Shi W."/>
            <person name="Du L."/>
            <person name="Sun Y."/>
            <person name="Zhan W."/>
            <person name="Jiang J.F."/>
            <person name="Wang Q."/>
            <person name="Zhang B."/>
            <person name="Ji P."/>
            <person name="Bell-Sakyi L."/>
            <person name="Cui X.M."/>
            <person name="Yuan T.T."/>
            <person name="Jiang B.G."/>
            <person name="Yang W.F."/>
            <person name="Lam T.T."/>
            <person name="Chang Q.C."/>
            <person name="Ding S.J."/>
            <person name="Wang X.J."/>
            <person name="Zhu J.G."/>
            <person name="Ruan X.D."/>
            <person name="Zhao L."/>
            <person name="Wei J.T."/>
            <person name="Ye R.Z."/>
            <person name="Que T.C."/>
            <person name="Du C.H."/>
            <person name="Zhou Y.H."/>
            <person name="Cheng J.X."/>
            <person name="Dai P.F."/>
            <person name="Guo W.B."/>
            <person name="Han X.H."/>
            <person name="Huang E.J."/>
            <person name="Li L.F."/>
            <person name="Wei W."/>
            <person name="Gao Y.C."/>
            <person name="Liu J.Z."/>
            <person name="Shao H.Z."/>
            <person name="Wang X."/>
            <person name="Wang C.C."/>
            <person name="Yang T.C."/>
            <person name="Huo Q.B."/>
            <person name="Li W."/>
            <person name="Chen H.Y."/>
            <person name="Chen S.E."/>
            <person name="Zhou L.G."/>
            <person name="Ni X.B."/>
            <person name="Tian J.H."/>
            <person name="Sheng Y."/>
            <person name="Liu T."/>
            <person name="Pan Y.S."/>
            <person name="Xia L.Y."/>
            <person name="Li J."/>
            <person name="Zhao F."/>
            <person name="Cao W.C."/>
        </authorList>
    </citation>
    <scope>NUCLEOTIDE SEQUENCE</scope>
    <source>
        <strain evidence="9">Rmic-2018</strain>
    </source>
</reference>
<evidence type="ECO:0000256" key="4">
    <source>
        <dbReference type="ARBA" id="ARBA00022989"/>
    </source>
</evidence>
<keyword evidence="3 8" id="KW-0812">Transmembrane</keyword>
<proteinExistence type="predicted"/>
<evidence type="ECO:0000256" key="1">
    <source>
        <dbReference type="ARBA" id="ARBA00004651"/>
    </source>
</evidence>